<name>A0A484B947_DRONA</name>
<evidence type="ECO:0000313" key="1">
    <source>
        <dbReference type="EMBL" id="TDG44560.1"/>
    </source>
</evidence>
<comment type="caution">
    <text evidence="1">The sequence shown here is derived from an EMBL/GenBank/DDBJ whole genome shotgun (WGS) entry which is preliminary data.</text>
</comment>
<protein>
    <submittedName>
        <fullName evidence="1">Uncharacterized protein</fullName>
    </submittedName>
</protein>
<dbReference type="AlphaFoldDB" id="A0A484B947"/>
<dbReference type="OMA" id="IHRQLDF"/>
<keyword evidence="2" id="KW-1185">Reference proteome</keyword>
<gene>
    <name evidence="1" type="ORF">AWZ03_009032</name>
</gene>
<evidence type="ECO:0000313" key="2">
    <source>
        <dbReference type="Proteomes" id="UP000295192"/>
    </source>
</evidence>
<proteinExistence type="predicted"/>
<dbReference type="Proteomes" id="UP000295192">
    <property type="component" value="Unassembled WGS sequence"/>
</dbReference>
<sequence length="75" mass="8387">MHVLVITPNGKTVKVDVGDDVDPADMNLEGIVPLDEANDKYPTTSEKAQIHRQLDFIDKLTELESSETKQFCKKS</sequence>
<accession>A0A484B947</accession>
<reference evidence="1 2" key="1">
    <citation type="journal article" date="2019" name="J. Hered.">
        <title>An Improved Genome Assembly for Drosophila navojoa, the Basal Species in the mojavensis Cluster.</title>
        <authorList>
            <person name="Vanderlinde T."/>
            <person name="Dupim E.G."/>
            <person name="Nazario-Yepiz N.O."/>
            <person name="Carvalho A.B."/>
        </authorList>
    </citation>
    <scope>NUCLEOTIDE SEQUENCE [LARGE SCALE GENOMIC DNA]</scope>
    <source>
        <strain evidence="1">Navoj_Jal97</strain>
        <tissue evidence="1">Whole organism</tissue>
    </source>
</reference>
<organism evidence="1 2">
    <name type="scientific">Drosophila navojoa</name>
    <name type="common">Fruit fly</name>
    <dbReference type="NCBI Taxonomy" id="7232"/>
    <lineage>
        <taxon>Eukaryota</taxon>
        <taxon>Metazoa</taxon>
        <taxon>Ecdysozoa</taxon>
        <taxon>Arthropoda</taxon>
        <taxon>Hexapoda</taxon>
        <taxon>Insecta</taxon>
        <taxon>Pterygota</taxon>
        <taxon>Neoptera</taxon>
        <taxon>Endopterygota</taxon>
        <taxon>Diptera</taxon>
        <taxon>Brachycera</taxon>
        <taxon>Muscomorpha</taxon>
        <taxon>Ephydroidea</taxon>
        <taxon>Drosophilidae</taxon>
        <taxon>Drosophila</taxon>
    </lineage>
</organism>
<dbReference type="EMBL" id="LSRL02000100">
    <property type="protein sequence ID" value="TDG44560.1"/>
    <property type="molecule type" value="Genomic_DNA"/>
</dbReference>